<dbReference type="InterPro" id="IPR011528">
    <property type="entry name" value="NERD"/>
</dbReference>
<protein>
    <submittedName>
        <fullName evidence="2">NERD domain-containing protein</fullName>
    </submittedName>
</protein>
<dbReference type="Pfam" id="PF08378">
    <property type="entry name" value="NERD"/>
    <property type="match status" value="1"/>
</dbReference>
<dbReference type="OrthoDB" id="569879at2"/>
<dbReference type="Proteomes" id="UP000272238">
    <property type="component" value="Unassembled WGS sequence"/>
</dbReference>
<proteinExistence type="predicted"/>
<comment type="caution">
    <text evidence="2">The sequence shown here is derived from an EMBL/GenBank/DDBJ whole genome shotgun (WGS) entry which is preliminary data.</text>
</comment>
<dbReference type="AlphaFoldDB" id="A0A494Z684"/>
<name>A0A494Z684_9BACL</name>
<reference evidence="2 3" key="1">
    <citation type="journal article" date="2016" name="Antonie Van Leeuwenhoek">
        <title>Lysinibacillus endophyticus sp. nov., an indole-3-acetic acid producing endophytic bacterium isolated from corn root (Zea mays cv. Xinken-5).</title>
        <authorList>
            <person name="Yu J."/>
            <person name="Guan X."/>
            <person name="Liu C."/>
            <person name="Xiang W."/>
            <person name="Yu Z."/>
            <person name="Liu X."/>
            <person name="Wang G."/>
        </authorList>
    </citation>
    <scope>NUCLEOTIDE SEQUENCE [LARGE SCALE GENOMIC DNA]</scope>
    <source>
        <strain evidence="2 3">DSM 100506</strain>
    </source>
</reference>
<evidence type="ECO:0000313" key="2">
    <source>
        <dbReference type="EMBL" id="RKQ18062.1"/>
    </source>
</evidence>
<organism evidence="2 3">
    <name type="scientific">Ureibacillus endophyticus</name>
    <dbReference type="NCBI Taxonomy" id="1978490"/>
    <lineage>
        <taxon>Bacteria</taxon>
        <taxon>Bacillati</taxon>
        <taxon>Bacillota</taxon>
        <taxon>Bacilli</taxon>
        <taxon>Bacillales</taxon>
        <taxon>Caryophanaceae</taxon>
        <taxon>Ureibacillus</taxon>
    </lineage>
</organism>
<sequence>MFLTVIERKLPAKIVVLDALLRRVPLEKSEYIKNLLKRAEIGYLGELKVDTIWKELDLPMKFLLFHNYEIPHYQIDTLFVCPHFLLILEIKNVAGYIWYEPEKHQFLRKRKSGEIESFQSPFDQVKRNVEKIERIIKYLGINIPIHKAVVIVEPTTVIGNMDGEISIFHAIGLRTEVKRLLLKYSKQNLGIVQFETLKEHLLKLYQPSKYKPKFEIPPIRKGAICNCGKVMAYKRGFTCICGNKSKEALYQGLHDYRVLISERITNREFRDFFFIESHDAANKILKRLGFNSEGSNKNRKYLIPEDVWRIF</sequence>
<accession>A0A494Z684</accession>
<feature type="domain" description="NERD" evidence="1">
    <location>
        <begin position="41"/>
        <end position="158"/>
    </location>
</feature>
<dbReference type="EMBL" id="RBZN01000011">
    <property type="protein sequence ID" value="RKQ18062.1"/>
    <property type="molecule type" value="Genomic_DNA"/>
</dbReference>
<dbReference type="PROSITE" id="PS50965">
    <property type="entry name" value="NERD"/>
    <property type="match status" value="1"/>
</dbReference>
<keyword evidence="3" id="KW-1185">Reference proteome</keyword>
<evidence type="ECO:0000259" key="1">
    <source>
        <dbReference type="PROSITE" id="PS50965"/>
    </source>
</evidence>
<gene>
    <name evidence="2" type="ORF">D8M03_06685</name>
</gene>
<evidence type="ECO:0000313" key="3">
    <source>
        <dbReference type="Proteomes" id="UP000272238"/>
    </source>
</evidence>